<dbReference type="EMBL" id="CP013200">
    <property type="protein sequence ID" value="ALO67249.1"/>
    <property type="molecule type" value="Genomic_DNA"/>
</dbReference>
<dbReference type="OrthoDB" id="9939675at2"/>
<feature type="region of interest" description="Disordered" evidence="1">
    <location>
        <begin position="38"/>
        <end position="99"/>
    </location>
</feature>
<reference evidence="2 3" key="2">
    <citation type="journal article" date="2016" name="J. Biotechnol.">
        <title>Complete genome sequence of Arthrobacter alpinus ERGS4:06, a yellow pigmented bacterium tolerant to cold and radiations isolated from Sikkim Himalaya.</title>
        <authorList>
            <person name="Kumar R."/>
            <person name="Singh D."/>
            <person name="Swarnkar M.K."/>
            <person name="Singh A.K."/>
            <person name="Kumar S."/>
        </authorList>
    </citation>
    <scope>NUCLEOTIDE SEQUENCE [LARGE SCALE GENOMIC DNA]</scope>
    <source>
        <strain evidence="2 3">ERGS4:06</strain>
    </source>
</reference>
<sequence length="99" mass="9632">MATRNSGKKVAAGITTMVALGSFSVAGIAVLAIDGATTSNTVSSSTSQGEGTSQDQGRSQDEDHGYDYEDGNGYSNGTSGGIPVQPGNGGAISGKSAGS</sequence>
<evidence type="ECO:0000313" key="2">
    <source>
        <dbReference type="EMBL" id="ALO67249.1"/>
    </source>
</evidence>
<organism evidence="2 3">
    <name type="scientific">Arthrobacter alpinus</name>
    <dbReference type="NCBI Taxonomy" id="656366"/>
    <lineage>
        <taxon>Bacteria</taxon>
        <taxon>Bacillati</taxon>
        <taxon>Actinomycetota</taxon>
        <taxon>Actinomycetes</taxon>
        <taxon>Micrococcales</taxon>
        <taxon>Micrococcaceae</taxon>
        <taxon>Arthrobacter</taxon>
    </lineage>
</organism>
<dbReference type="Proteomes" id="UP000059574">
    <property type="component" value="Chromosome"/>
</dbReference>
<feature type="compositionally biased region" description="Low complexity" evidence="1">
    <location>
        <begin position="38"/>
        <end position="57"/>
    </location>
</feature>
<accession>A0A0S2M0W1</accession>
<protein>
    <submittedName>
        <fullName evidence="2">Uncharacterized protein</fullName>
    </submittedName>
</protein>
<proteinExistence type="predicted"/>
<evidence type="ECO:0000256" key="1">
    <source>
        <dbReference type="SAM" id="MobiDB-lite"/>
    </source>
</evidence>
<name>A0A0S2M0W1_9MICC</name>
<reference evidence="3" key="1">
    <citation type="submission" date="2015-11" db="EMBL/GenBank/DDBJ databases">
        <authorList>
            <person name="Kumar R."/>
            <person name="Singh D."/>
            <person name="Swarnkar M.K."/>
            <person name="Singh A.K."/>
            <person name="Kumar S."/>
        </authorList>
    </citation>
    <scope>NUCLEOTIDE SEQUENCE [LARGE SCALE GENOMIC DNA]</scope>
    <source>
        <strain evidence="3">ERGS4:06</strain>
    </source>
</reference>
<dbReference type="RefSeq" id="WP_062289684.1">
    <property type="nucleotide sequence ID" value="NZ_CP013200.1"/>
</dbReference>
<feature type="compositionally biased region" description="Basic and acidic residues" evidence="1">
    <location>
        <begin position="58"/>
        <end position="67"/>
    </location>
</feature>
<dbReference type="AlphaFoldDB" id="A0A0S2M0W1"/>
<gene>
    <name evidence="2" type="ORF">AS189_13000</name>
</gene>
<evidence type="ECO:0000313" key="3">
    <source>
        <dbReference type="Proteomes" id="UP000059574"/>
    </source>
</evidence>